<comment type="similarity">
    <text evidence="4">Belongs to the AB hydrolase superfamily. Epoxide hydrolase family.</text>
</comment>
<dbReference type="InterPro" id="IPR000639">
    <property type="entry name" value="Epox_hydrolase-like"/>
</dbReference>
<dbReference type="PANTHER" id="PTHR43329">
    <property type="entry name" value="EPOXIDE HYDROLASE"/>
    <property type="match status" value="1"/>
</dbReference>
<name>A0AAP0JN02_9MAGN</name>
<accession>A0AAP0JN02</accession>
<comment type="catalytic activity">
    <reaction evidence="5">
        <text>an epoxide + H2O = an ethanediol</text>
        <dbReference type="Rhea" id="RHEA:19037"/>
        <dbReference type="ChEBI" id="CHEBI:15377"/>
        <dbReference type="ChEBI" id="CHEBI:32955"/>
        <dbReference type="ChEBI" id="CHEBI:140594"/>
        <dbReference type="EC" id="3.3.2.10"/>
    </reaction>
    <physiologicalReaction direction="left-to-right" evidence="5">
        <dbReference type="Rhea" id="RHEA:19038"/>
    </physiologicalReaction>
</comment>
<evidence type="ECO:0000256" key="2">
    <source>
        <dbReference type="ARBA" id="ARBA00013006"/>
    </source>
</evidence>
<evidence type="ECO:0000313" key="9">
    <source>
        <dbReference type="EMBL" id="KAK9136844.1"/>
    </source>
</evidence>
<evidence type="ECO:0000256" key="6">
    <source>
        <dbReference type="ARBA" id="ARBA00058358"/>
    </source>
</evidence>
<sequence length="316" mass="35745">MEEIQHSIIAINGIKMHIAEKGQGPVVLLLHGFPELWYSWRHQILALARHGYRTVAPDLRGYGSSDAPNSIHSYSILLSVGDIIGLIDYLGVEQVFLVGHDWGAGIAWGVALFRPERVKAMVNLSVPFSPRDPSMKPIERYKAFFGDDLYICRFQEPGEMEAEIASAGVERALKKFFTSFGPYPLIIPKGTWLGDSNSPLNLPSWLSEEDVKYFASKFEQKGFTGPLNYYRMINRDWELVAPWAGAEVKVPTKFIVGSQDSVYSSPWMKEYVHGATFKKFVPLLEEVVVIDGAGHFINQERPEDISTHIYEFIKKF</sequence>
<dbReference type="Proteomes" id="UP001417504">
    <property type="component" value="Unassembled WGS sequence"/>
</dbReference>
<keyword evidence="10" id="KW-1185">Reference proteome</keyword>
<evidence type="ECO:0000256" key="1">
    <source>
        <dbReference type="ARBA" id="ARBA00004721"/>
    </source>
</evidence>
<evidence type="ECO:0000313" key="10">
    <source>
        <dbReference type="Proteomes" id="UP001417504"/>
    </source>
</evidence>
<dbReference type="EMBL" id="JBBNAE010000003">
    <property type="protein sequence ID" value="KAK9136844.1"/>
    <property type="molecule type" value="Genomic_DNA"/>
</dbReference>
<organism evidence="9 10">
    <name type="scientific">Stephania japonica</name>
    <dbReference type="NCBI Taxonomy" id="461633"/>
    <lineage>
        <taxon>Eukaryota</taxon>
        <taxon>Viridiplantae</taxon>
        <taxon>Streptophyta</taxon>
        <taxon>Embryophyta</taxon>
        <taxon>Tracheophyta</taxon>
        <taxon>Spermatophyta</taxon>
        <taxon>Magnoliopsida</taxon>
        <taxon>Ranunculales</taxon>
        <taxon>Menispermaceae</taxon>
        <taxon>Menispermoideae</taxon>
        <taxon>Cissampelideae</taxon>
        <taxon>Stephania</taxon>
    </lineage>
</organism>
<gene>
    <name evidence="9" type="ORF">Sjap_007438</name>
</gene>
<dbReference type="PRINTS" id="PR00111">
    <property type="entry name" value="ABHYDROLASE"/>
</dbReference>
<dbReference type="FunFam" id="3.40.50.1820:FF:000161">
    <property type="entry name" value="Epoxide hydrolase"/>
    <property type="match status" value="1"/>
</dbReference>
<evidence type="ECO:0000256" key="7">
    <source>
        <dbReference type="ARBA" id="ARBA00093212"/>
    </source>
</evidence>
<dbReference type="Gene3D" id="3.40.50.1820">
    <property type="entry name" value="alpha/beta hydrolase"/>
    <property type="match status" value="1"/>
</dbReference>
<dbReference type="Pfam" id="PF00561">
    <property type="entry name" value="Abhydrolase_1"/>
    <property type="match status" value="1"/>
</dbReference>
<dbReference type="AlphaFoldDB" id="A0AAP0JN02"/>
<comment type="pathway">
    <text evidence="1">Secondary metabolite biosynthesis; terpenoid biosynthesis.</text>
</comment>
<feature type="domain" description="AB hydrolase-1" evidence="8">
    <location>
        <begin position="25"/>
        <end position="301"/>
    </location>
</feature>
<comment type="function">
    <text evidence="6">Epoxide hydrolase involved in the biosynthesis of cucurbitacin and mogroside tetracyclic triterpene natural products (e.g. siamenoside I and mogrosides IV, V and VI). Cucurbitacins have cytotoxic properties and exhibit deterrent taste as a defense barrier against herbivores. Mogrosides are nonsugar highly oxygenated compounds used as high-intensity zero-calorie sweeteners; they also possess pharmacological properties such as regulating immunity, lowering blood sugar and lipid levels, protecting the liver, and acting as antioxidants and antitumor agents. Catalyzes the hydrolysis of aromatic epoxide-containing substrates, such as the conversion of 24,25-epoxycucurbitadienol to 24,25-dihydroxycucurbitadienol.</text>
</comment>
<evidence type="ECO:0000259" key="8">
    <source>
        <dbReference type="Pfam" id="PF00561"/>
    </source>
</evidence>
<dbReference type="PRINTS" id="PR00412">
    <property type="entry name" value="EPOXHYDRLASE"/>
</dbReference>
<evidence type="ECO:0000256" key="3">
    <source>
        <dbReference type="ARBA" id="ARBA00022801"/>
    </source>
</evidence>
<keyword evidence="3" id="KW-0378">Hydrolase</keyword>
<dbReference type="EC" id="3.3.2.10" evidence="2"/>
<proteinExistence type="inferred from homology"/>
<protein>
    <recommendedName>
        <fullName evidence="2">soluble epoxide hydrolase</fullName>
        <ecNumber evidence="2">3.3.2.10</ecNumber>
    </recommendedName>
</protein>
<dbReference type="SUPFAM" id="SSF53474">
    <property type="entry name" value="alpha/beta-Hydrolases"/>
    <property type="match status" value="1"/>
</dbReference>
<comment type="catalytic activity">
    <reaction evidence="7">
        <text>(24S)-24,25-epoxycucurbitadienol + H2O = (24R)-24,25-dihydroxycucurbitadienol</text>
        <dbReference type="Rhea" id="RHEA:81855"/>
        <dbReference type="ChEBI" id="CHEBI:15377"/>
        <dbReference type="ChEBI" id="CHEBI:229949"/>
        <dbReference type="ChEBI" id="CHEBI:229950"/>
    </reaction>
    <physiologicalReaction direction="left-to-right" evidence="7">
        <dbReference type="Rhea" id="RHEA:81856"/>
    </physiologicalReaction>
</comment>
<evidence type="ECO:0000256" key="4">
    <source>
        <dbReference type="ARBA" id="ARBA00038334"/>
    </source>
</evidence>
<comment type="caution">
    <text evidence="9">The sequence shown here is derived from an EMBL/GenBank/DDBJ whole genome shotgun (WGS) entry which is preliminary data.</text>
</comment>
<dbReference type="InterPro" id="IPR000073">
    <property type="entry name" value="AB_hydrolase_1"/>
</dbReference>
<reference evidence="9 10" key="1">
    <citation type="submission" date="2024-01" db="EMBL/GenBank/DDBJ databases">
        <title>Genome assemblies of Stephania.</title>
        <authorList>
            <person name="Yang L."/>
        </authorList>
    </citation>
    <scope>NUCLEOTIDE SEQUENCE [LARGE SCALE GENOMIC DNA]</scope>
    <source>
        <strain evidence="9">QJT</strain>
        <tissue evidence="9">Leaf</tissue>
    </source>
</reference>
<evidence type="ECO:0000256" key="5">
    <source>
        <dbReference type="ARBA" id="ARBA00051067"/>
    </source>
</evidence>
<dbReference type="InterPro" id="IPR029058">
    <property type="entry name" value="AB_hydrolase_fold"/>
</dbReference>
<dbReference type="GO" id="GO:0004301">
    <property type="term" value="F:epoxide hydrolase activity"/>
    <property type="evidence" value="ECO:0007669"/>
    <property type="project" value="UniProtKB-EC"/>
</dbReference>